<keyword evidence="4" id="KW-1185">Reference proteome</keyword>
<dbReference type="OrthoDB" id="4870679at2759"/>
<comment type="caution">
    <text evidence="3">The sequence shown here is derived from an EMBL/GenBank/DDBJ whole genome shotgun (WGS) entry which is preliminary data.</text>
</comment>
<feature type="compositionally biased region" description="Acidic residues" evidence="2">
    <location>
        <begin position="261"/>
        <end position="282"/>
    </location>
</feature>
<sequence length="282" mass="32054">MPESNTSLSVQHFGPLPRFASRRLCQKASEQNEELTKAERLLLLSQLNLAGRALAYPKSLDDAQVNEVLGYPPPDVLASNVKAVTGLNSIDEVLRDYWAPDRTKQLSREALNCIFEEWWTSHTSDIYDQDSSFPGDTDVEHAASGLGHLLRPEQTKFEEAVSDKVADDMDSVVDDKFEVDMRQRAQKSGAEWASIKKQYAAERRARTERLCEELETQLEEELRDASQDDLAAIKALRDQMALDKVEEEREDAELATAWEREDSEDSEDDEADFSDDDSEMRY</sequence>
<gene>
    <name evidence="3" type="ORF">LEL_02864</name>
</gene>
<proteinExistence type="predicted"/>
<dbReference type="EMBL" id="AZHF01000002">
    <property type="protein sequence ID" value="OAA79378.1"/>
    <property type="molecule type" value="Genomic_DNA"/>
</dbReference>
<name>A0A162KSY4_CORDF</name>
<evidence type="ECO:0000256" key="2">
    <source>
        <dbReference type="SAM" id="MobiDB-lite"/>
    </source>
</evidence>
<reference evidence="3 4" key="1">
    <citation type="journal article" date="2016" name="Genome Biol. Evol.">
        <title>Divergent and convergent evolution of fungal pathogenicity.</title>
        <authorList>
            <person name="Shang Y."/>
            <person name="Xiao G."/>
            <person name="Zheng P."/>
            <person name="Cen K."/>
            <person name="Zhan S."/>
            <person name="Wang C."/>
        </authorList>
    </citation>
    <scope>NUCLEOTIDE SEQUENCE [LARGE SCALE GENOMIC DNA]</scope>
    <source>
        <strain evidence="3 4">RCEF 1005</strain>
    </source>
</reference>
<dbReference type="AlphaFoldDB" id="A0A162KSY4"/>
<feature type="region of interest" description="Disordered" evidence="2">
    <location>
        <begin position="245"/>
        <end position="282"/>
    </location>
</feature>
<dbReference type="STRING" id="1081108.A0A162KSY4"/>
<evidence type="ECO:0000256" key="1">
    <source>
        <dbReference type="SAM" id="Coils"/>
    </source>
</evidence>
<accession>A0A162KSY4</accession>
<dbReference type="Proteomes" id="UP000076881">
    <property type="component" value="Unassembled WGS sequence"/>
</dbReference>
<protein>
    <submittedName>
        <fullName evidence="3">Uncharacterized protein</fullName>
    </submittedName>
</protein>
<feature type="coiled-coil region" evidence="1">
    <location>
        <begin position="197"/>
        <end position="224"/>
    </location>
</feature>
<evidence type="ECO:0000313" key="4">
    <source>
        <dbReference type="Proteomes" id="UP000076881"/>
    </source>
</evidence>
<organism evidence="3 4">
    <name type="scientific">Akanthomyces lecanii RCEF 1005</name>
    <dbReference type="NCBI Taxonomy" id="1081108"/>
    <lineage>
        <taxon>Eukaryota</taxon>
        <taxon>Fungi</taxon>
        <taxon>Dikarya</taxon>
        <taxon>Ascomycota</taxon>
        <taxon>Pezizomycotina</taxon>
        <taxon>Sordariomycetes</taxon>
        <taxon>Hypocreomycetidae</taxon>
        <taxon>Hypocreales</taxon>
        <taxon>Cordycipitaceae</taxon>
        <taxon>Akanthomyces</taxon>
        <taxon>Cordyceps confragosa</taxon>
    </lineage>
</organism>
<evidence type="ECO:0000313" key="3">
    <source>
        <dbReference type="EMBL" id="OAA79378.1"/>
    </source>
</evidence>
<keyword evidence="1" id="KW-0175">Coiled coil</keyword>